<dbReference type="STRING" id="466.Lmac_0095"/>
<dbReference type="Proteomes" id="UP000054908">
    <property type="component" value="Unassembled WGS sequence"/>
</dbReference>
<sequence>MLFEFIRNDVGNIEFIFTFVTTSHLNKIIQDFSDKVYNDVGRGVIRLTSISQMKQLVTQVQSIETSQNCTIEELFNERFLGTEIENKITSEQQSYLTTQCPRLVFDYSFTWRVSFDDTQQASVALDILTGLMAGKDELSEEAVRQLNEYRQPWPHYGDPSWPNSLENAVFSWLKGEFDELPGYDEETIATAAGEDLTASEFFEIVLSVFNHGFATTKPGLSQKELEKMNLYSNIRLSRNPSEMECQILANLAKLNDGQSIYAIGKALVKENIELAVLFLQNVRPDDPNYRDAMSECFHFLRAEGRFKDAAYFAKQSREDFGVFDEKGNEINPETYLGKLEEAVIAEEQQLLEEAGVAEDQPGIPRVKPTPYKYSELTAIHGLNKQSPSMSSPAEEENLDPDYLFKLFNLK</sequence>
<dbReference type="AlphaFoldDB" id="A0A0W0WHT8"/>
<organism evidence="1 2">
    <name type="scientific">Legionella maceachernii</name>
    <dbReference type="NCBI Taxonomy" id="466"/>
    <lineage>
        <taxon>Bacteria</taxon>
        <taxon>Pseudomonadati</taxon>
        <taxon>Pseudomonadota</taxon>
        <taxon>Gammaproteobacteria</taxon>
        <taxon>Legionellales</taxon>
        <taxon>Legionellaceae</taxon>
        <taxon>Legionella</taxon>
    </lineage>
</organism>
<dbReference type="RefSeq" id="WP_058450935.1">
    <property type="nucleotide sequence ID" value="NZ_CAAAIB010000022.1"/>
</dbReference>
<keyword evidence="2" id="KW-1185">Reference proteome</keyword>
<dbReference type="EMBL" id="LNYL01000002">
    <property type="protein sequence ID" value="KTD31905.1"/>
    <property type="molecule type" value="Genomic_DNA"/>
</dbReference>
<protein>
    <submittedName>
        <fullName evidence="1">Uncharacterized protein</fullName>
    </submittedName>
</protein>
<name>A0A0W0WHT8_9GAMM</name>
<comment type="caution">
    <text evidence="1">The sequence shown here is derived from an EMBL/GenBank/DDBJ whole genome shotgun (WGS) entry which is preliminary data.</text>
</comment>
<dbReference type="PATRIC" id="fig|466.6.peg.98"/>
<gene>
    <name evidence="1" type="ORF">Lmac_0095</name>
</gene>
<proteinExistence type="predicted"/>
<evidence type="ECO:0000313" key="1">
    <source>
        <dbReference type="EMBL" id="KTD31905.1"/>
    </source>
</evidence>
<accession>A0A0W0WHT8</accession>
<evidence type="ECO:0000313" key="2">
    <source>
        <dbReference type="Proteomes" id="UP000054908"/>
    </source>
</evidence>
<reference evidence="1 2" key="1">
    <citation type="submission" date="2015-11" db="EMBL/GenBank/DDBJ databases">
        <title>Genomic analysis of 38 Legionella species identifies large and diverse effector repertoires.</title>
        <authorList>
            <person name="Burstein D."/>
            <person name="Amaro F."/>
            <person name="Zusman T."/>
            <person name="Lifshitz Z."/>
            <person name="Cohen O."/>
            <person name="Gilbert J.A."/>
            <person name="Pupko T."/>
            <person name="Shuman H.A."/>
            <person name="Segal G."/>
        </authorList>
    </citation>
    <scope>NUCLEOTIDE SEQUENCE [LARGE SCALE GENOMIC DNA]</scope>
    <source>
        <strain evidence="1 2">PX-1-G2-E2</strain>
    </source>
</reference>